<dbReference type="InterPro" id="IPR027417">
    <property type="entry name" value="P-loop_NTPase"/>
</dbReference>
<dbReference type="PROSITE" id="PS50297">
    <property type="entry name" value="ANK_REP_REGION"/>
    <property type="match status" value="5"/>
</dbReference>
<accession>A0A8B6C9Y7</accession>
<dbReference type="CDD" id="cd01671">
    <property type="entry name" value="CARD"/>
    <property type="match status" value="2"/>
</dbReference>
<dbReference type="InterPro" id="IPR036770">
    <property type="entry name" value="Ankyrin_rpt-contain_sf"/>
</dbReference>
<feature type="repeat" description="ANK" evidence="3">
    <location>
        <begin position="777"/>
        <end position="809"/>
    </location>
</feature>
<dbReference type="SUPFAM" id="SSF48403">
    <property type="entry name" value="Ankyrin repeat"/>
    <property type="match status" value="1"/>
</dbReference>
<feature type="repeat" description="ANK" evidence="3">
    <location>
        <begin position="843"/>
        <end position="871"/>
    </location>
</feature>
<evidence type="ECO:0000256" key="3">
    <source>
        <dbReference type="PROSITE-ProRule" id="PRU00023"/>
    </source>
</evidence>
<reference evidence="6" key="1">
    <citation type="submission" date="2018-11" db="EMBL/GenBank/DDBJ databases">
        <authorList>
            <person name="Alioto T."/>
            <person name="Alioto T."/>
        </authorList>
    </citation>
    <scope>NUCLEOTIDE SEQUENCE</scope>
</reference>
<feature type="repeat" description="ANK" evidence="3">
    <location>
        <begin position="928"/>
        <end position="960"/>
    </location>
</feature>
<dbReference type="InterPro" id="IPR011029">
    <property type="entry name" value="DEATH-like_dom_sf"/>
</dbReference>
<feature type="domain" description="CARD" evidence="5">
    <location>
        <begin position="78"/>
        <end position="150"/>
    </location>
</feature>
<dbReference type="Gene3D" id="1.25.40.20">
    <property type="entry name" value="Ankyrin repeat-containing domain"/>
    <property type="match status" value="2"/>
</dbReference>
<dbReference type="Pfam" id="PF13637">
    <property type="entry name" value="Ank_4"/>
    <property type="match status" value="1"/>
</dbReference>
<evidence type="ECO:0000256" key="4">
    <source>
        <dbReference type="SAM" id="MobiDB-lite"/>
    </source>
</evidence>
<keyword evidence="7" id="KW-1185">Reference proteome</keyword>
<dbReference type="SUPFAM" id="SSF47986">
    <property type="entry name" value="DEATH domain"/>
    <property type="match status" value="2"/>
</dbReference>
<evidence type="ECO:0000256" key="2">
    <source>
        <dbReference type="ARBA" id="ARBA00023043"/>
    </source>
</evidence>
<dbReference type="PANTHER" id="PTHR24173:SF74">
    <property type="entry name" value="ANKYRIN REPEAT DOMAIN-CONTAINING PROTEIN 16"/>
    <property type="match status" value="1"/>
</dbReference>
<dbReference type="OrthoDB" id="10039052at2759"/>
<evidence type="ECO:0000313" key="6">
    <source>
        <dbReference type="EMBL" id="VDI01982.1"/>
    </source>
</evidence>
<gene>
    <name evidence="6" type="ORF">MGAL_10B000490</name>
</gene>
<dbReference type="Pfam" id="PF20720">
    <property type="entry name" value="nSTAND3"/>
    <property type="match status" value="1"/>
</dbReference>
<evidence type="ECO:0000256" key="1">
    <source>
        <dbReference type="ARBA" id="ARBA00022737"/>
    </source>
</evidence>
<dbReference type="Pfam" id="PF12796">
    <property type="entry name" value="Ank_2"/>
    <property type="match status" value="2"/>
</dbReference>
<dbReference type="GO" id="GO:0042981">
    <property type="term" value="P:regulation of apoptotic process"/>
    <property type="evidence" value="ECO:0007669"/>
    <property type="project" value="InterPro"/>
</dbReference>
<evidence type="ECO:0000259" key="5">
    <source>
        <dbReference type="PROSITE" id="PS50209"/>
    </source>
</evidence>
<feature type="repeat" description="ANK" evidence="3">
    <location>
        <begin position="744"/>
        <end position="776"/>
    </location>
</feature>
<dbReference type="SUPFAM" id="SSF52540">
    <property type="entry name" value="P-loop containing nucleoside triphosphate hydrolases"/>
    <property type="match status" value="1"/>
</dbReference>
<dbReference type="PROSITE" id="PS50209">
    <property type="entry name" value="CARD"/>
    <property type="match status" value="2"/>
</dbReference>
<feature type="repeat" description="ANK" evidence="3">
    <location>
        <begin position="810"/>
        <end position="842"/>
    </location>
</feature>
<keyword evidence="1" id="KW-0677">Repeat</keyword>
<dbReference type="AlphaFoldDB" id="A0A8B6C9Y7"/>
<dbReference type="Gene3D" id="1.10.533.10">
    <property type="entry name" value="Death Domain, Fas"/>
    <property type="match status" value="2"/>
</dbReference>
<keyword evidence="2 3" id="KW-0040">ANK repeat</keyword>
<dbReference type="Pfam" id="PF00619">
    <property type="entry name" value="CARD"/>
    <property type="match status" value="2"/>
</dbReference>
<dbReference type="PANTHER" id="PTHR24173">
    <property type="entry name" value="ANKYRIN REPEAT CONTAINING"/>
    <property type="match status" value="1"/>
</dbReference>
<feature type="repeat" description="ANK" evidence="3">
    <location>
        <begin position="961"/>
        <end position="993"/>
    </location>
</feature>
<organism evidence="6 7">
    <name type="scientific">Mytilus galloprovincialis</name>
    <name type="common">Mediterranean mussel</name>
    <dbReference type="NCBI Taxonomy" id="29158"/>
    <lineage>
        <taxon>Eukaryota</taxon>
        <taxon>Metazoa</taxon>
        <taxon>Spiralia</taxon>
        <taxon>Lophotrochozoa</taxon>
        <taxon>Mollusca</taxon>
        <taxon>Bivalvia</taxon>
        <taxon>Autobranchia</taxon>
        <taxon>Pteriomorphia</taxon>
        <taxon>Mytilida</taxon>
        <taxon>Mytiloidea</taxon>
        <taxon>Mytilidae</taxon>
        <taxon>Mytilinae</taxon>
        <taxon>Mytilus</taxon>
    </lineage>
</organism>
<feature type="domain" description="CARD" evidence="5">
    <location>
        <begin position="182"/>
        <end position="273"/>
    </location>
</feature>
<dbReference type="InterPro" id="IPR001315">
    <property type="entry name" value="CARD"/>
</dbReference>
<dbReference type="PROSITE" id="PS50088">
    <property type="entry name" value="ANK_REPEAT"/>
    <property type="match status" value="6"/>
</dbReference>
<dbReference type="EMBL" id="UYJE01001410">
    <property type="protein sequence ID" value="VDI01982.1"/>
    <property type="molecule type" value="Genomic_DNA"/>
</dbReference>
<feature type="compositionally biased region" description="Polar residues" evidence="4">
    <location>
        <begin position="11"/>
        <end position="29"/>
    </location>
</feature>
<evidence type="ECO:0000313" key="7">
    <source>
        <dbReference type="Proteomes" id="UP000596742"/>
    </source>
</evidence>
<dbReference type="InterPro" id="IPR049050">
    <property type="entry name" value="nSTAND3"/>
</dbReference>
<name>A0A8B6C9Y7_MYTGA</name>
<dbReference type="SMART" id="SM00248">
    <property type="entry name" value="ANK"/>
    <property type="match status" value="7"/>
</dbReference>
<dbReference type="InterPro" id="IPR002110">
    <property type="entry name" value="Ankyrin_rpt"/>
</dbReference>
<protein>
    <recommendedName>
        <fullName evidence="5">CARD domain-containing protein</fullName>
    </recommendedName>
</protein>
<feature type="region of interest" description="Disordered" evidence="4">
    <location>
        <begin position="1"/>
        <end position="40"/>
    </location>
</feature>
<proteinExistence type="predicted"/>
<dbReference type="PRINTS" id="PR01415">
    <property type="entry name" value="ANKYRIN"/>
</dbReference>
<comment type="caution">
    <text evidence="6">The sequence shown here is derived from an EMBL/GenBank/DDBJ whole genome shotgun (WGS) entry which is preliminary data.</text>
</comment>
<sequence>MDMASPDVKPDSSNISRVHAQPETNNVRKGNNDVRQHGSIEFNGVGVQTEAYEDVPKRTFTEKQSLSSATIGQSQHGHHLHLVELANKTVLDKQVLDNLISKCIITIEDREEIIKPTTQFERNKFLLEILIERPYECFEIFKDVLIQLDPRASEPDVQELFNRIKIRVNSEAPSNISHTETIVNANNIKLQKNYKLLVEDMDCTTDVVDHLLQSEVLEPEDREEICTLNLTKHESNRRLLAKLVYKDKNAYNMFLEAIRHASYEHVLDALENTEVTTHDKELCHIGMMKFRERQRKKEQGLDMISQVEENLTKIQSELQKVIPANIRDQMRLQIEEWVLKDRSFISTRGSEHVRNCVQDSNCVTITGSAGVGKTYISRHVALNLKTNGYIIIPVIEPTDIRNYYQPGRKTVFVVDDICGKFTASQQQIEKWQQLLPVIKSILEDKYCKIIVTCRLQVYKDRQFGVLSRPFKSCVCNLISDELRLTRSEKTKMAESYFGKQMDELDLTEVSEQSFPLLCSLCHLKPKMDMHKFFKSPFEVYKDELDILYCSGLMEICSLVMIVLYNNKLDGELFSGDITDEQRNLLDDTFEACLLERGTSKMKLKSAIDTLVGSYISEENNVYSSLHDRLFDFFAHYFGHKMIHLIIKHGDSAFLSERVVWKPTKDDHKNDVEFTIRLPDQKLQFYLKRLISDWSNGKVTNVFYNDSMRIPEFRQQLLQNLNQLDKSQRIDLANKRDNEREDCAAGNTPLIKSCRGGYSDIVEWLLDNNGNVNMSRANGVTPLFMAAQDGHTDIVRTLLKKKADVNLSKNAGGTPLRMAAQQNHFDVVRLLIVHNADIDAQMYDGDNPLLTATRNGFTDIVEILLAKKADCNKCLQNNQIIVDFVAKHPQKTIKSVQQSWLKVANKYGSLVAKEFVKTALPEYVFDMFAGSYPLHLASLMGHKEVVQILLDHNVNVNVTKTDGTTPLFYACEVGHGDIVCLLLERNANICMQRTDGKSPLDIASDNGHRSIVMVLEEHSKKQ</sequence>
<dbReference type="Proteomes" id="UP000596742">
    <property type="component" value="Unassembled WGS sequence"/>
</dbReference>